<dbReference type="AlphaFoldDB" id="A0A191W551"/>
<gene>
    <name evidence="1" type="ORF">DYL72_02630</name>
    <name evidence="2" type="ORF">EAY46_04015</name>
</gene>
<keyword evidence="4" id="KW-1185">Reference proteome</keyword>
<dbReference type="EMBL" id="CP034672">
    <property type="protein sequence ID" value="AZS24062.1"/>
    <property type="molecule type" value="Genomic_DNA"/>
</dbReference>
<reference evidence="1 3" key="1">
    <citation type="submission" date="2018-12" db="EMBL/GenBank/DDBJ databases">
        <title>Characterization and Draft Genome of Vibrio anguillarum J360 Marine Pathogen Isolated from an Outbreak in Lumpfish (Cyclopterus lumpus).</title>
        <authorList>
            <person name="Vasquez J.I."/>
            <person name="Cao T."/>
            <person name="Chakraborty S."/>
            <person name="Gnanagobal H."/>
            <person name="Wescot J."/>
            <person name="Boyce D."/>
            <person name="Santander J."/>
        </authorList>
    </citation>
    <scope>NUCLEOTIDE SEQUENCE [LARGE SCALE GENOMIC DNA]</scope>
    <source>
        <strain evidence="1 3">J360</strain>
    </source>
</reference>
<organism evidence="1 3">
    <name type="scientific">Vibrio anguillarum</name>
    <name type="common">Listonella anguillarum</name>
    <dbReference type="NCBI Taxonomy" id="55601"/>
    <lineage>
        <taxon>Bacteria</taxon>
        <taxon>Pseudomonadati</taxon>
        <taxon>Pseudomonadota</taxon>
        <taxon>Gammaproteobacteria</taxon>
        <taxon>Vibrionales</taxon>
        <taxon>Vibrionaceae</taxon>
        <taxon>Vibrio</taxon>
    </lineage>
</organism>
<dbReference type="Proteomes" id="UP000256923">
    <property type="component" value="Chromosome 1"/>
</dbReference>
<evidence type="ECO:0000313" key="1">
    <source>
        <dbReference type="EMBL" id="AZS24062.1"/>
    </source>
</evidence>
<accession>A0A1E5FIU6</accession>
<accession>A0A191W551</accession>
<evidence type="ECO:0000313" key="2">
    <source>
        <dbReference type="EMBL" id="MBF4372245.1"/>
    </source>
</evidence>
<dbReference type="Proteomes" id="UP000726136">
    <property type="component" value="Unassembled WGS sequence"/>
</dbReference>
<name>A0A191W551_VIBAN</name>
<proteinExistence type="predicted"/>
<protein>
    <submittedName>
        <fullName evidence="1">Uncharacterized protein</fullName>
    </submittedName>
</protein>
<evidence type="ECO:0000313" key="4">
    <source>
        <dbReference type="Proteomes" id="UP000726136"/>
    </source>
</evidence>
<dbReference type="EMBL" id="RDPI01000004">
    <property type="protein sequence ID" value="MBF4372245.1"/>
    <property type="molecule type" value="Genomic_DNA"/>
</dbReference>
<reference evidence="2 4" key="2">
    <citation type="journal article" date="2021" name="PeerJ">
        <title>Analysis of 44 Vibrio anguillarum genomes reveals high genetic diversity.</title>
        <authorList>
            <person name="Hansen M.J."/>
            <person name="Dalsgaard I."/>
        </authorList>
    </citation>
    <scope>NUCLEOTIDE SEQUENCE [LARGE SCALE GENOMIC DNA]</scope>
    <source>
        <strain evidence="2 4">040915-1/1B</strain>
    </source>
</reference>
<evidence type="ECO:0000313" key="3">
    <source>
        <dbReference type="Proteomes" id="UP000256923"/>
    </source>
</evidence>
<sequence>MVREEKCMSHLYKIESYSEEAVSSIAQFIRSKGGRCCIAGFAVITSHPFQEREAWRLLPLVGKVTDNVTDWDTSLFYRKCDN</sequence>
<dbReference type="OrthoDB" id="5879423at2"/>